<dbReference type="SUPFAM" id="SSF75169">
    <property type="entry name" value="DsrEFH-like"/>
    <property type="match status" value="1"/>
</dbReference>
<dbReference type="AlphaFoldDB" id="A0A8J7F8S4"/>
<dbReference type="InterPro" id="IPR027396">
    <property type="entry name" value="DsrEFH-like"/>
</dbReference>
<dbReference type="NCBIfam" id="TIGR03011">
    <property type="entry name" value="sulf_tusB_dsrH"/>
    <property type="match status" value="1"/>
</dbReference>
<reference evidence="1" key="1">
    <citation type="submission" date="2020-10" db="EMBL/GenBank/DDBJ databases">
        <title>Bacterium isolated from coastal waters sediment.</title>
        <authorList>
            <person name="Chen R.-J."/>
            <person name="Lu D.-C."/>
            <person name="Zhu K.-L."/>
            <person name="Du Z.-J."/>
        </authorList>
    </citation>
    <scope>NUCLEOTIDE SEQUENCE</scope>
    <source>
        <strain evidence="1">N1Y112</strain>
    </source>
</reference>
<name>A0A8J7F8S4_9GAMM</name>
<protein>
    <submittedName>
        <fullName evidence="1">Sulfurtransferase complex subunit TusB</fullName>
    </submittedName>
</protein>
<proteinExistence type="predicted"/>
<keyword evidence="2" id="KW-1185">Reference proteome</keyword>
<dbReference type="Pfam" id="PF04077">
    <property type="entry name" value="DsrH"/>
    <property type="match status" value="1"/>
</dbReference>
<evidence type="ECO:0000313" key="2">
    <source>
        <dbReference type="Proteomes" id="UP000640333"/>
    </source>
</evidence>
<dbReference type="RefSeq" id="WP_193951847.1">
    <property type="nucleotide sequence ID" value="NZ_JADEYS010000002.1"/>
</dbReference>
<organism evidence="1 2">
    <name type="scientific">Pontibacterium sinense</name>
    <dbReference type="NCBI Taxonomy" id="2781979"/>
    <lineage>
        <taxon>Bacteria</taxon>
        <taxon>Pseudomonadati</taxon>
        <taxon>Pseudomonadota</taxon>
        <taxon>Gammaproteobacteria</taxon>
        <taxon>Oceanospirillales</taxon>
        <taxon>Oceanospirillaceae</taxon>
        <taxon>Pontibacterium</taxon>
    </lineage>
</organism>
<dbReference type="GO" id="GO:1990228">
    <property type="term" value="C:sulfurtransferase complex"/>
    <property type="evidence" value="ECO:0007669"/>
    <property type="project" value="TreeGrafter"/>
</dbReference>
<dbReference type="Proteomes" id="UP000640333">
    <property type="component" value="Unassembled WGS sequence"/>
</dbReference>
<gene>
    <name evidence="1" type="primary">dsrH</name>
    <name evidence="1" type="ORF">IOQ59_03380</name>
</gene>
<dbReference type="EMBL" id="JADEYS010000002">
    <property type="protein sequence ID" value="MBE9396302.1"/>
    <property type="molecule type" value="Genomic_DNA"/>
</dbReference>
<dbReference type="PANTHER" id="PTHR37526:SF1">
    <property type="entry name" value="PROTEIN TUSB"/>
    <property type="match status" value="1"/>
</dbReference>
<dbReference type="Gene3D" id="3.40.1260.10">
    <property type="entry name" value="DsrEFH-like"/>
    <property type="match status" value="1"/>
</dbReference>
<accession>A0A8J7F8S4</accession>
<sequence>MALHTLNQPPGNIECLKRCLSALSEGDALLLIEDGVLASLPAYAAHYDQIKVNISLYALQADLAARGLNDLKDNRFIVVDDGGFVDLACEHDKVVSWY</sequence>
<dbReference type="GO" id="GO:0002143">
    <property type="term" value="P:tRNA wobble position uridine thiolation"/>
    <property type="evidence" value="ECO:0007669"/>
    <property type="project" value="InterPro"/>
</dbReference>
<dbReference type="InterPro" id="IPR007215">
    <property type="entry name" value="Sulphur_relay_TusB/DsrH"/>
</dbReference>
<comment type="caution">
    <text evidence="1">The sequence shown here is derived from an EMBL/GenBank/DDBJ whole genome shotgun (WGS) entry which is preliminary data.</text>
</comment>
<dbReference type="PANTHER" id="PTHR37526">
    <property type="entry name" value="PROTEIN TUSB"/>
    <property type="match status" value="1"/>
</dbReference>
<evidence type="ECO:0000313" key="1">
    <source>
        <dbReference type="EMBL" id="MBE9396302.1"/>
    </source>
</evidence>